<comment type="caution">
    <text evidence="2">The sequence shown here is derived from an EMBL/GenBank/DDBJ whole genome shotgun (WGS) entry which is preliminary data.</text>
</comment>
<evidence type="ECO:0000313" key="3">
    <source>
        <dbReference type="Proteomes" id="UP000193411"/>
    </source>
</evidence>
<evidence type="ECO:0000256" key="1">
    <source>
        <dbReference type="SAM" id="MobiDB-lite"/>
    </source>
</evidence>
<evidence type="ECO:0000313" key="2">
    <source>
        <dbReference type="EMBL" id="ORZ37956.1"/>
    </source>
</evidence>
<name>A0A1Y2HTL4_9FUNG</name>
<accession>A0A1Y2HTL4</accession>
<sequence length="95" mass="9968">MSTQSATSVAPAPLSVFHILGGRGKVASTCLLPVLPHVPSTTSTGLHRAVRRHLNRESDRTQSTQRSSGPSQLGNAPGAEPESGQIFTLASLWLP</sequence>
<dbReference type="Proteomes" id="UP000193411">
    <property type="component" value="Unassembled WGS sequence"/>
</dbReference>
<gene>
    <name evidence="2" type="ORF">BCR44DRAFT_1014595</name>
</gene>
<reference evidence="2 3" key="1">
    <citation type="submission" date="2016-07" db="EMBL/GenBank/DDBJ databases">
        <title>Pervasive Adenine N6-methylation of Active Genes in Fungi.</title>
        <authorList>
            <consortium name="DOE Joint Genome Institute"/>
            <person name="Mondo S.J."/>
            <person name="Dannebaum R.O."/>
            <person name="Kuo R.C."/>
            <person name="Labutti K."/>
            <person name="Haridas S."/>
            <person name="Kuo A."/>
            <person name="Salamov A."/>
            <person name="Ahrendt S.R."/>
            <person name="Lipzen A."/>
            <person name="Sullivan W."/>
            <person name="Andreopoulos W.B."/>
            <person name="Clum A."/>
            <person name="Lindquist E."/>
            <person name="Daum C."/>
            <person name="Ramamoorthy G.K."/>
            <person name="Gryganskyi A."/>
            <person name="Culley D."/>
            <person name="Magnuson J.K."/>
            <person name="James T.Y."/>
            <person name="O'Malley M.A."/>
            <person name="Stajich J.E."/>
            <person name="Spatafora J.W."/>
            <person name="Visel A."/>
            <person name="Grigoriev I.V."/>
        </authorList>
    </citation>
    <scope>NUCLEOTIDE SEQUENCE [LARGE SCALE GENOMIC DNA]</scope>
    <source>
        <strain evidence="2 3">PL171</strain>
    </source>
</reference>
<keyword evidence="3" id="KW-1185">Reference proteome</keyword>
<feature type="region of interest" description="Disordered" evidence="1">
    <location>
        <begin position="36"/>
        <end position="84"/>
    </location>
</feature>
<dbReference type="EMBL" id="MCFL01000010">
    <property type="protein sequence ID" value="ORZ37956.1"/>
    <property type="molecule type" value="Genomic_DNA"/>
</dbReference>
<organism evidence="2 3">
    <name type="scientific">Catenaria anguillulae PL171</name>
    <dbReference type="NCBI Taxonomy" id="765915"/>
    <lineage>
        <taxon>Eukaryota</taxon>
        <taxon>Fungi</taxon>
        <taxon>Fungi incertae sedis</taxon>
        <taxon>Blastocladiomycota</taxon>
        <taxon>Blastocladiomycetes</taxon>
        <taxon>Blastocladiales</taxon>
        <taxon>Catenariaceae</taxon>
        <taxon>Catenaria</taxon>
    </lineage>
</organism>
<protein>
    <submittedName>
        <fullName evidence="2">Uncharacterized protein</fullName>
    </submittedName>
</protein>
<proteinExistence type="predicted"/>
<dbReference type="AlphaFoldDB" id="A0A1Y2HTL4"/>
<feature type="compositionally biased region" description="Polar residues" evidence="1">
    <location>
        <begin position="61"/>
        <end position="74"/>
    </location>
</feature>